<name>A0A7S3HUC4_9SPIT</name>
<accession>A0A7S3HUC4</accession>
<gene>
    <name evidence="1" type="ORF">FEHR0123_LOCUS323</name>
</gene>
<dbReference type="AlphaFoldDB" id="A0A7S3HUC4"/>
<evidence type="ECO:0000313" key="1">
    <source>
        <dbReference type="EMBL" id="CAE0305419.1"/>
    </source>
</evidence>
<proteinExistence type="predicted"/>
<reference evidence="1" key="1">
    <citation type="submission" date="2021-01" db="EMBL/GenBank/DDBJ databases">
        <authorList>
            <person name="Corre E."/>
            <person name="Pelletier E."/>
            <person name="Niang G."/>
            <person name="Scheremetjew M."/>
            <person name="Finn R."/>
            <person name="Kale V."/>
            <person name="Holt S."/>
            <person name="Cochrane G."/>
            <person name="Meng A."/>
            <person name="Brown T."/>
            <person name="Cohen L."/>
        </authorList>
    </citation>
    <scope>NUCLEOTIDE SEQUENCE</scope>
    <source>
        <strain evidence="1">Fehren 1</strain>
    </source>
</reference>
<sequence>MQNRAQVEAKLRQETRDTIFNRQLSDVLAQKQAERERNEGMTFAERVDASKYTVSKPTWGEDPPVFKVAGDDKFKSKKWEALMGECAFYLDRPSLKDESEMKRTLQTKFDDLFPGAVMRPTLQSRKDLVTWACESQNAYMQKKEAPEDKIMDCTRYQGLLDRYGPNYEALKGRVGHLRGLFN</sequence>
<protein>
    <submittedName>
        <fullName evidence="1">Uncharacterized protein</fullName>
    </submittedName>
</protein>
<dbReference type="EMBL" id="HBIE01001006">
    <property type="protein sequence ID" value="CAE0305419.1"/>
    <property type="molecule type" value="Transcribed_RNA"/>
</dbReference>
<organism evidence="1">
    <name type="scientific">Favella ehrenbergii</name>
    <dbReference type="NCBI Taxonomy" id="182087"/>
    <lineage>
        <taxon>Eukaryota</taxon>
        <taxon>Sar</taxon>
        <taxon>Alveolata</taxon>
        <taxon>Ciliophora</taxon>
        <taxon>Intramacronucleata</taxon>
        <taxon>Spirotrichea</taxon>
        <taxon>Choreotrichia</taxon>
        <taxon>Tintinnida</taxon>
        <taxon>Xystonellidae</taxon>
        <taxon>Favella</taxon>
    </lineage>
</organism>